<evidence type="ECO:0000256" key="6">
    <source>
        <dbReference type="SAM" id="MobiDB-lite"/>
    </source>
</evidence>
<accession>A0AAD7TU41</accession>
<dbReference type="GO" id="GO:0008270">
    <property type="term" value="F:zinc ion binding"/>
    <property type="evidence" value="ECO:0007669"/>
    <property type="project" value="UniProtKB-KW"/>
</dbReference>
<comment type="caution">
    <text evidence="8">The sequence shown here is derived from an EMBL/GenBank/DDBJ whole genome shotgun (WGS) entry which is preliminary data.</text>
</comment>
<feature type="domain" description="C3H1-type" evidence="7">
    <location>
        <begin position="293"/>
        <end position="320"/>
    </location>
</feature>
<dbReference type="InterPro" id="IPR000571">
    <property type="entry name" value="Znf_CCCH"/>
</dbReference>
<evidence type="ECO:0000256" key="5">
    <source>
        <dbReference type="PROSITE-ProRule" id="PRU00723"/>
    </source>
</evidence>
<dbReference type="InterPro" id="IPR041367">
    <property type="entry name" value="Znf-CCCH_4"/>
</dbReference>
<feature type="compositionally biased region" description="Polar residues" evidence="6">
    <location>
        <begin position="244"/>
        <end position="253"/>
    </location>
</feature>
<feature type="zinc finger region" description="C3H1-type" evidence="5">
    <location>
        <begin position="293"/>
        <end position="320"/>
    </location>
</feature>
<dbReference type="Pfam" id="PF14608">
    <property type="entry name" value="zf-CCCH_2"/>
    <property type="match status" value="1"/>
</dbReference>
<feature type="region of interest" description="Disordered" evidence="6">
    <location>
        <begin position="118"/>
        <end position="185"/>
    </location>
</feature>
<keyword evidence="4 5" id="KW-0862">Zinc</keyword>
<dbReference type="AlphaFoldDB" id="A0AAD7TU41"/>
<dbReference type="GO" id="GO:0003729">
    <property type="term" value="F:mRNA binding"/>
    <property type="evidence" value="ECO:0007669"/>
    <property type="project" value="InterPro"/>
</dbReference>
<dbReference type="Proteomes" id="UP001215151">
    <property type="component" value="Unassembled WGS sequence"/>
</dbReference>
<reference evidence="8" key="1">
    <citation type="submission" date="2022-11" db="EMBL/GenBank/DDBJ databases">
        <title>Genome Sequence of Cubamyces cubensis.</title>
        <authorList>
            <person name="Buettner E."/>
        </authorList>
    </citation>
    <scope>NUCLEOTIDE SEQUENCE</scope>
    <source>
        <strain evidence="8">MPL-01</strain>
    </source>
</reference>
<feature type="compositionally biased region" description="Basic and acidic residues" evidence="6">
    <location>
        <begin position="395"/>
        <end position="413"/>
    </location>
</feature>
<keyword evidence="1 5" id="KW-0479">Metal-binding</keyword>
<evidence type="ECO:0000313" key="9">
    <source>
        <dbReference type="Proteomes" id="UP001215151"/>
    </source>
</evidence>
<feature type="zinc finger region" description="C3H1-type" evidence="5">
    <location>
        <begin position="191"/>
        <end position="219"/>
    </location>
</feature>
<dbReference type="InterPro" id="IPR036855">
    <property type="entry name" value="Znf_CCCH_sf"/>
</dbReference>
<sequence length="470" mass="51599">MNGGYVRDRSGQSTTTCGTPSPQNPKYRTKLCRNFPLGTCRYGEHCSYLHISTSSSPALSAQYPTFPNLSTVAQTIFQPCNNLLYNNAMFNEPASAPLRHADHVEQWRLSVDTARDLSRLLPPAPPTTPISTAVSPAPSPSRPRVAQHEWRQSRADRPDRAQPSPPQRPETSRPGRPSASSIVRQQKRNQFFRTKPCRFFSEPAGCVKGDRCNFIHESPGEGSLPTGLTVPATEALSDCEGESATESSIQGELSPSTAATSEPPSCGSTQTEEPKKNFYPVTWRVVGGGVTLGGKREICESFMAGRCTEGADCRYAHPDTNDEDGLFGYPEPPMFAPFSPLSPMSPISPVLVPYPFVYPMVSPPTILRPTCHPRSTAHDATSHYATYTHSQGPAQREEQLDGRHQRGTADRDVPVVLSTSRRRRRDTPPHGQPPRRQRDGRQGRGQAAVYPADAGAWSRREYCKGEESSP</sequence>
<feature type="compositionally biased region" description="Basic and acidic residues" evidence="6">
    <location>
        <begin position="1"/>
        <end position="10"/>
    </location>
</feature>
<keyword evidence="2" id="KW-0677">Repeat</keyword>
<dbReference type="Pfam" id="PF18044">
    <property type="entry name" value="zf-CCCH_4"/>
    <property type="match status" value="1"/>
</dbReference>
<evidence type="ECO:0000313" key="8">
    <source>
        <dbReference type="EMBL" id="KAJ8480675.1"/>
    </source>
</evidence>
<dbReference type="InterPro" id="IPR045877">
    <property type="entry name" value="ZFP36-like"/>
</dbReference>
<proteinExistence type="predicted"/>
<feature type="compositionally biased region" description="Basic and acidic residues" evidence="6">
    <location>
        <begin position="146"/>
        <end position="160"/>
    </location>
</feature>
<evidence type="ECO:0000256" key="2">
    <source>
        <dbReference type="ARBA" id="ARBA00022737"/>
    </source>
</evidence>
<evidence type="ECO:0000256" key="1">
    <source>
        <dbReference type="ARBA" id="ARBA00022723"/>
    </source>
</evidence>
<evidence type="ECO:0000256" key="4">
    <source>
        <dbReference type="ARBA" id="ARBA00022833"/>
    </source>
</evidence>
<feature type="domain" description="C3H1-type" evidence="7">
    <location>
        <begin position="191"/>
        <end position="219"/>
    </location>
</feature>
<feature type="region of interest" description="Disordered" evidence="6">
    <location>
        <begin position="387"/>
        <end position="470"/>
    </location>
</feature>
<dbReference type="Gene3D" id="4.10.1000.10">
    <property type="entry name" value="Zinc finger, CCCH-type"/>
    <property type="match status" value="3"/>
</dbReference>
<feature type="compositionally biased region" description="Polar residues" evidence="6">
    <location>
        <begin position="11"/>
        <end position="24"/>
    </location>
</feature>
<protein>
    <recommendedName>
        <fullName evidence="7">C3H1-type domain-containing protein</fullName>
    </recommendedName>
</protein>
<organism evidence="8 9">
    <name type="scientific">Trametes cubensis</name>
    <dbReference type="NCBI Taxonomy" id="1111947"/>
    <lineage>
        <taxon>Eukaryota</taxon>
        <taxon>Fungi</taxon>
        <taxon>Dikarya</taxon>
        <taxon>Basidiomycota</taxon>
        <taxon>Agaricomycotina</taxon>
        <taxon>Agaricomycetes</taxon>
        <taxon>Polyporales</taxon>
        <taxon>Polyporaceae</taxon>
        <taxon>Trametes</taxon>
    </lineage>
</organism>
<feature type="region of interest" description="Disordered" evidence="6">
    <location>
        <begin position="1"/>
        <end position="24"/>
    </location>
</feature>
<dbReference type="EMBL" id="JAPEVG010000157">
    <property type="protein sequence ID" value="KAJ8480675.1"/>
    <property type="molecule type" value="Genomic_DNA"/>
</dbReference>
<feature type="region of interest" description="Disordered" evidence="6">
    <location>
        <begin position="237"/>
        <end position="273"/>
    </location>
</feature>
<dbReference type="Pfam" id="PF00642">
    <property type="entry name" value="zf-CCCH"/>
    <property type="match status" value="1"/>
</dbReference>
<feature type="compositionally biased region" description="Basic and acidic residues" evidence="6">
    <location>
        <begin position="458"/>
        <end position="470"/>
    </location>
</feature>
<dbReference type="PANTHER" id="PTHR12547">
    <property type="entry name" value="CCCH ZINC FINGER/TIS11-RELATED"/>
    <property type="match status" value="1"/>
</dbReference>
<gene>
    <name evidence="8" type="ORF">ONZ51_g6510</name>
</gene>
<feature type="compositionally biased region" description="Low complexity" evidence="6">
    <location>
        <begin position="254"/>
        <end position="265"/>
    </location>
</feature>
<dbReference type="SMART" id="SM00356">
    <property type="entry name" value="ZnF_C3H1"/>
    <property type="match status" value="3"/>
</dbReference>
<name>A0AAD7TU41_9APHY</name>
<keyword evidence="9" id="KW-1185">Reference proteome</keyword>
<dbReference type="SUPFAM" id="SSF90229">
    <property type="entry name" value="CCCH zinc finger"/>
    <property type="match status" value="3"/>
</dbReference>
<keyword evidence="3 5" id="KW-0863">Zinc-finger</keyword>
<feature type="domain" description="C3H1-type" evidence="7">
    <location>
        <begin position="26"/>
        <end position="53"/>
    </location>
</feature>
<evidence type="ECO:0000256" key="3">
    <source>
        <dbReference type="ARBA" id="ARBA00022771"/>
    </source>
</evidence>
<dbReference type="PANTHER" id="PTHR12547:SF18">
    <property type="entry name" value="PROTEIN TIS11"/>
    <property type="match status" value="1"/>
</dbReference>
<dbReference type="PROSITE" id="PS50103">
    <property type="entry name" value="ZF_C3H1"/>
    <property type="match status" value="3"/>
</dbReference>
<feature type="zinc finger region" description="C3H1-type" evidence="5">
    <location>
        <begin position="26"/>
        <end position="53"/>
    </location>
</feature>
<evidence type="ECO:0000259" key="7">
    <source>
        <dbReference type="PROSITE" id="PS50103"/>
    </source>
</evidence>